<organism evidence="1 2">
    <name type="scientific">Exiguobacterium acetylicum</name>
    <name type="common">Brevibacterium acetylicum</name>
    <dbReference type="NCBI Taxonomy" id="41170"/>
    <lineage>
        <taxon>Bacteria</taxon>
        <taxon>Bacillati</taxon>
        <taxon>Bacillota</taxon>
        <taxon>Bacilli</taxon>
        <taxon>Bacillales</taxon>
        <taxon>Bacillales Family XII. Incertae Sedis</taxon>
        <taxon>Exiguobacterium</taxon>
    </lineage>
</organism>
<sequence>MYEQYLEDSYRRLKSIIDDSGTRPILFVGTGISRRYIGAPSWIGLLEHLIEKNPNCKYPVAYYIQNTADNPEIASLLVEEYKTYAWDNYKESIFPDELFEADTSSSMFLKHEISSFFKNLSHSIDLENHEYATEIELLRKLQPHAIITTNYDMLIESLFPKHSVIVGQQVIKSKKALDIGQILKIHGCVNTPQEIVISSEDYIHFHEKRKYLVAKLLTFFMEHPIIFLGYSISDPNVKKILADISEVVAESDSEIVENIWFVEWSEVPIGYDQKPLTEKSIDLGSGKSIRVNYLIVHSYEELFENLNQKDVSDISALKILEEKVYNIIKSKSITDLEVDLITMSRVEDENSLANMLGIKSHDEEETQSTIEQTILGLGTISDPEQLKATYPYRLSDLGTKLGFSSWHKVNKALVKIEEETGFSIKDSSNRYHVDLGVVSPLHRYSKEAFVLVSKVINGEEYEVFNANDEKIEVTR</sequence>
<geneLocation type="plasmid" evidence="1 2">
    <name>p1</name>
</geneLocation>
<protein>
    <submittedName>
        <fullName evidence="1">SIR2 family protein</fullName>
    </submittedName>
</protein>
<evidence type="ECO:0000313" key="1">
    <source>
        <dbReference type="EMBL" id="QWB31842.1"/>
    </source>
</evidence>
<keyword evidence="1" id="KW-0614">Plasmid</keyword>
<evidence type="ECO:0000313" key="2">
    <source>
        <dbReference type="Proteomes" id="UP000679498"/>
    </source>
</evidence>
<name>A0ABX8GFA5_EXIAC</name>
<dbReference type="RefSeq" id="WP_051656374.1">
    <property type="nucleotide sequence ID" value="NZ_CAXOKI010000014.1"/>
</dbReference>
<dbReference type="GeneID" id="88813297"/>
<dbReference type="Proteomes" id="UP000679498">
    <property type="component" value="Plasmid p1"/>
</dbReference>
<dbReference type="Pfam" id="PF13289">
    <property type="entry name" value="SIR2_2"/>
    <property type="match status" value="1"/>
</dbReference>
<accession>A0ABX8GFA5</accession>
<proteinExistence type="predicted"/>
<dbReference type="SUPFAM" id="SSF52467">
    <property type="entry name" value="DHS-like NAD/FAD-binding domain"/>
    <property type="match status" value="1"/>
</dbReference>
<dbReference type="EMBL" id="CP075898">
    <property type="protein sequence ID" value="QWB31842.1"/>
    <property type="molecule type" value="Genomic_DNA"/>
</dbReference>
<reference evidence="1 2" key="1">
    <citation type="submission" date="2021-05" db="EMBL/GenBank/DDBJ databases">
        <title>Biocontrol using Exiguobacterium acetylicum SI17 against litchi downy blight caused by Peronophythora litchii.</title>
        <authorList>
            <person name="Zheng L."/>
        </authorList>
    </citation>
    <scope>NUCLEOTIDE SEQUENCE [LARGE SCALE GENOMIC DNA]</scope>
    <source>
        <strain evidence="1 2">SI17</strain>
        <plasmid evidence="1 2">p1</plasmid>
    </source>
</reference>
<keyword evidence="2" id="KW-1185">Reference proteome</keyword>
<dbReference type="InterPro" id="IPR029035">
    <property type="entry name" value="DHS-like_NAD/FAD-binding_dom"/>
</dbReference>
<gene>
    <name evidence="1" type="ORF">KKI46_16470</name>
</gene>